<name>A0A543A1E8_9ACTN</name>
<dbReference type="RefSeq" id="WP_141778624.1">
    <property type="nucleotide sequence ID" value="NZ_VFOV01000001.1"/>
</dbReference>
<accession>A0A543A1E8</accession>
<evidence type="ECO:0000313" key="1">
    <source>
        <dbReference type="EMBL" id="TQL66415.1"/>
    </source>
</evidence>
<proteinExistence type="predicted"/>
<dbReference type="PROSITE" id="PS51257">
    <property type="entry name" value="PROKAR_LIPOPROTEIN"/>
    <property type="match status" value="1"/>
</dbReference>
<comment type="caution">
    <text evidence="1">The sequence shown here is derived from an EMBL/GenBank/DDBJ whole genome shotgun (WGS) entry which is preliminary data.</text>
</comment>
<dbReference type="EMBL" id="VFOV01000001">
    <property type="protein sequence ID" value="TQL66415.1"/>
    <property type="molecule type" value="Genomic_DNA"/>
</dbReference>
<dbReference type="Proteomes" id="UP000320209">
    <property type="component" value="Unassembled WGS sequence"/>
</dbReference>
<sequence>MRFRGVLAGVLALGVTTGCSSSIGEESSKDPFTLPVGTTRWDADAPSWFHDGTLHVGDRTVELGDKVERFALGATGVYWMRGETLMFTSVEGRTQKVEKVVWDNMATSADHSVFATVDQSRGPKDEFGTRAIQVAAFDTRTGEQLYRTPDEKPDEDDDLADLYEETMPLLAGVSNERLFFDDTTIDLSDGSVSRSDEVGDETVIYDGYTETLFHDGYPIGVKGEGRHREVDKAPEFANGRLSPDRSTLFQVDVTPADAVVYDAKTGRGRAIDAPWDHFTLSGWSDKDTFFGVAQQTVSPTDGTVRASQAVTCELRTLACKPVSPVIPENEEASALVMEGDSTSPL</sequence>
<protein>
    <recommendedName>
        <fullName evidence="3">Lipoprotein</fullName>
    </recommendedName>
</protein>
<evidence type="ECO:0000313" key="2">
    <source>
        <dbReference type="Proteomes" id="UP000320209"/>
    </source>
</evidence>
<keyword evidence="2" id="KW-1185">Reference proteome</keyword>
<gene>
    <name evidence="1" type="ORF">FB381_0270</name>
</gene>
<organism evidence="1 2">
    <name type="scientific">Nocardioides albertanoniae</name>
    <dbReference type="NCBI Taxonomy" id="1175486"/>
    <lineage>
        <taxon>Bacteria</taxon>
        <taxon>Bacillati</taxon>
        <taxon>Actinomycetota</taxon>
        <taxon>Actinomycetes</taxon>
        <taxon>Propionibacteriales</taxon>
        <taxon>Nocardioidaceae</taxon>
        <taxon>Nocardioides</taxon>
    </lineage>
</organism>
<dbReference type="OrthoDB" id="3764198at2"/>
<reference evidence="1 2" key="1">
    <citation type="submission" date="2019-06" db="EMBL/GenBank/DDBJ databases">
        <title>Sequencing the genomes of 1000 actinobacteria strains.</title>
        <authorList>
            <person name="Klenk H.-P."/>
        </authorList>
    </citation>
    <scope>NUCLEOTIDE SEQUENCE [LARGE SCALE GENOMIC DNA]</scope>
    <source>
        <strain evidence="1 2">DSM 25218</strain>
    </source>
</reference>
<evidence type="ECO:0008006" key="3">
    <source>
        <dbReference type="Google" id="ProtNLM"/>
    </source>
</evidence>
<dbReference type="AlphaFoldDB" id="A0A543A1E8"/>